<dbReference type="InterPro" id="IPR014027">
    <property type="entry name" value="UDP-Glc/GDP-Man_DH_C"/>
</dbReference>
<dbReference type="InterPro" id="IPR008927">
    <property type="entry name" value="6-PGluconate_DH-like_C_sf"/>
</dbReference>
<dbReference type="PIRSF" id="PIRSF000124">
    <property type="entry name" value="UDPglc_GDPman_dh"/>
    <property type="match status" value="1"/>
</dbReference>
<keyword evidence="2" id="KW-0560">Oxidoreductase</keyword>
<dbReference type="InterPro" id="IPR017476">
    <property type="entry name" value="UDP-Glc/GDP-Man"/>
</dbReference>
<dbReference type="InterPro" id="IPR014026">
    <property type="entry name" value="UDP-Glc/GDP-Man_DH_dimer"/>
</dbReference>
<dbReference type="Pfam" id="PF03720">
    <property type="entry name" value="UDPG_MGDP_dh_C"/>
    <property type="match status" value="1"/>
</dbReference>
<dbReference type="GO" id="GO:0016616">
    <property type="term" value="F:oxidoreductase activity, acting on the CH-OH group of donors, NAD or NADP as acceptor"/>
    <property type="evidence" value="ECO:0007669"/>
    <property type="project" value="InterPro"/>
</dbReference>
<dbReference type="PIRSF" id="PIRSF500136">
    <property type="entry name" value="UDP_ManNAc_DH"/>
    <property type="match status" value="1"/>
</dbReference>
<dbReference type="Gene3D" id="3.40.50.720">
    <property type="entry name" value="NAD(P)-binding Rossmann-like Domain"/>
    <property type="match status" value="2"/>
</dbReference>
<dbReference type="GO" id="GO:0016628">
    <property type="term" value="F:oxidoreductase activity, acting on the CH-CH group of donors, NAD or NADP as acceptor"/>
    <property type="evidence" value="ECO:0007669"/>
    <property type="project" value="InterPro"/>
</dbReference>
<dbReference type="InterPro" id="IPR028359">
    <property type="entry name" value="UDP_ManNAc/GlcNAc_DH"/>
</dbReference>
<accession>A0A328AD45</accession>
<dbReference type="SUPFAM" id="SSF52413">
    <property type="entry name" value="UDP-glucose/GDP-mannose dehydrogenase C-terminal domain"/>
    <property type="match status" value="1"/>
</dbReference>
<dbReference type="NCBIfam" id="TIGR03026">
    <property type="entry name" value="NDP-sugDHase"/>
    <property type="match status" value="1"/>
</dbReference>
<protein>
    <submittedName>
        <fullName evidence="6">Vi polysaccharide biosynthesis protein VipA/TviB</fullName>
    </submittedName>
</protein>
<dbReference type="Pfam" id="PF03721">
    <property type="entry name" value="UDPG_MGDP_dh_N"/>
    <property type="match status" value="1"/>
</dbReference>
<proteinExistence type="inferred from homology"/>
<keyword evidence="3" id="KW-0520">NAD</keyword>
<evidence type="ECO:0000256" key="3">
    <source>
        <dbReference type="ARBA" id="ARBA00023027"/>
    </source>
</evidence>
<evidence type="ECO:0000313" key="7">
    <source>
        <dbReference type="Proteomes" id="UP000249725"/>
    </source>
</evidence>
<dbReference type="InterPro" id="IPR036291">
    <property type="entry name" value="NAD(P)-bd_dom_sf"/>
</dbReference>
<evidence type="ECO:0000256" key="2">
    <source>
        <dbReference type="ARBA" id="ARBA00023002"/>
    </source>
</evidence>
<dbReference type="OrthoDB" id="9803238at2"/>
<dbReference type="SUPFAM" id="SSF51735">
    <property type="entry name" value="NAD(P)-binding Rossmann-fold domains"/>
    <property type="match status" value="1"/>
</dbReference>
<comment type="similarity">
    <text evidence="1 4">Belongs to the UDP-glucose/GDP-mannose dehydrogenase family.</text>
</comment>
<evidence type="ECO:0000313" key="6">
    <source>
        <dbReference type="EMBL" id="RAK52560.1"/>
    </source>
</evidence>
<dbReference type="Pfam" id="PF00984">
    <property type="entry name" value="UDPG_MGDP_dh"/>
    <property type="match status" value="1"/>
</dbReference>
<comment type="caution">
    <text evidence="6">The sequence shown here is derived from an EMBL/GenBank/DDBJ whole genome shotgun (WGS) entry which is preliminary data.</text>
</comment>
<dbReference type="PANTHER" id="PTHR43491">
    <property type="entry name" value="UDP-N-ACETYL-D-MANNOSAMINE DEHYDROGENASE"/>
    <property type="match status" value="1"/>
</dbReference>
<reference evidence="7" key="1">
    <citation type="submission" date="2018-05" db="EMBL/GenBank/DDBJ databases">
        <authorList>
            <person name="Li X."/>
        </authorList>
    </citation>
    <scope>NUCLEOTIDE SEQUENCE [LARGE SCALE GENOMIC DNA]</scope>
    <source>
        <strain evidence="7">YIM 73061</strain>
    </source>
</reference>
<name>A0A328AD45_9CAUL</name>
<dbReference type="SUPFAM" id="SSF48179">
    <property type="entry name" value="6-phosphogluconate dehydrogenase C-terminal domain-like"/>
    <property type="match status" value="1"/>
</dbReference>
<evidence type="ECO:0000259" key="5">
    <source>
        <dbReference type="SMART" id="SM00984"/>
    </source>
</evidence>
<dbReference type="InterPro" id="IPR036220">
    <property type="entry name" value="UDP-Glc/GDP-Man_DH_C_sf"/>
</dbReference>
<sequence>MLHNPFTRAPAKIAVLGLGYVGLPLAAAFAAEHEVVGFDIDARRVEELRRGHDRTLEVSEADLKAADKLTFSADEADLKSCNVFIVTVPTPIDAHKRPDLSALMAASRTVGRSIGQGGVVIYESTVYPGATEEDCVPVVEQVSGLTFNRDFFAGYSPERANPGDPHHRLANIIKVTAGSTPKAADFVDALYAQVVTAGTHRASSIKVAEAAKVIENTQRDLNIALINEFSLIFHRLGVDTSEVLAAAATKWNFLNFRPGLVGGHCIGVDPYYLTHKAEALGYHPEVILAGRRINDGMGAYIAQGLVKEMIRRSLPVNGARILVMGLAFKENCPDLRNTRVIDIVQELADYGAQVDVWDPWIAPDEARHEYGIELVEGPAADGYDGLVLAVAHQQFADLGPEKIRALGKPGSVLVDVKSVLPRGAADLRL</sequence>
<organism evidence="6 7">
    <name type="scientific">Phenylobacterium deserti</name>
    <dbReference type="NCBI Taxonomy" id="1914756"/>
    <lineage>
        <taxon>Bacteria</taxon>
        <taxon>Pseudomonadati</taxon>
        <taxon>Pseudomonadota</taxon>
        <taxon>Alphaproteobacteria</taxon>
        <taxon>Caulobacterales</taxon>
        <taxon>Caulobacteraceae</taxon>
        <taxon>Phenylobacterium</taxon>
    </lineage>
</organism>
<keyword evidence="7" id="KW-1185">Reference proteome</keyword>
<evidence type="ECO:0000256" key="1">
    <source>
        <dbReference type="ARBA" id="ARBA00006601"/>
    </source>
</evidence>
<gene>
    <name evidence="6" type="ORF">DJ018_10120</name>
</gene>
<evidence type="ECO:0000256" key="4">
    <source>
        <dbReference type="PIRNR" id="PIRNR000124"/>
    </source>
</evidence>
<dbReference type="PANTHER" id="PTHR43491:SF2">
    <property type="entry name" value="UDP-N-ACETYL-D-MANNOSAMINE DEHYDROGENASE"/>
    <property type="match status" value="1"/>
</dbReference>
<dbReference type="SMART" id="SM00984">
    <property type="entry name" value="UDPG_MGDP_dh_C"/>
    <property type="match status" value="1"/>
</dbReference>
<dbReference type="EMBL" id="QFYR01000002">
    <property type="protein sequence ID" value="RAK52560.1"/>
    <property type="molecule type" value="Genomic_DNA"/>
</dbReference>
<dbReference type="RefSeq" id="WP_111514846.1">
    <property type="nucleotide sequence ID" value="NZ_QFYR01000002.1"/>
</dbReference>
<dbReference type="GO" id="GO:0051287">
    <property type="term" value="F:NAD binding"/>
    <property type="evidence" value="ECO:0007669"/>
    <property type="project" value="InterPro"/>
</dbReference>
<dbReference type="AlphaFoldDB" id="A0A328AD45"/>
<dbReference type="InterPro" id="IPR001732">
    <property type="entry name" value="UDP-Glc/GDP-Man_DH_N"/>
</dbReference>
<feature type="domain" description="UDP-glucose/GDP-mannose dehydrogenase C-terminal" evidence="5">
    <location>
        <begin position="322"/>
        <end position="422"/>
    </location>
</feature>
<dbReference type="Proteomes" id="UP000249725">
    <property type="component" value="Unassembled WGS sequence"/>
</dbReference>
<dbReference type="GO" id="GO:0000271">
    <property type="term" value="P:polysaccharide biosynthetic process"/>
    <property type="evidence" value="ECO:0007669"/>
    <property type="project" value="InterPro"/>
</dbReference>